<keyword evidence="2 5" id="KW-0812">Transmembrane</keyword>
<feature type="transmembrane region" description="Helical" evidence="5">
    <location>
        <begin position="129"/>
        <end position="152"/>
    </location>
</feature>
<reference evidence="7 8" key="1">
    <citation type="submission" date="2020-08" db="EMBL/GenBank/DDBJ databases">
        <title>Novel species isolated from subtropical streams in China.</title>
        <authorList>
            <person name="Lu H."/>
        </authorList>
    </citation>
    <scope>NUCLEOTIDE SEQUENCE [LARGE SCALE GENOMIC DNA]</scope>
    <source>
        <strain evidence="7 8">KACC 16656</strain>
    </source>
</reference>
<keyword evidence="4 5" id="KW-0472">Membrane</keyword>
<organism evidence="7 8">
    <name type="scientific">Undibacterium seohonense</name>
    <dbReference type="NCBI Taxonomy" id="1344950"/>
    <lineage>
        <taxon>Bacteria</taxon>
        <taxon>Pseudomonadati</taxon>
        <taxon>Pseudomonadota</taxon>
        <taxon>Betaproteobacteria</taxon>
        <taxon>Burkholderiales</taxon>
        <taxon>Oxalobacteraceae</taxon>
        <taxon>Undibacterium</taxon>
    </lineage>
</organism>
<dbReference type="InterPro" id="IPR013525">
    <property type="entry name" value="ABC2_TM"/>
</dbReference>
<evidence type="ECO:0000256" key="5">
    <source>
        <dbReference type="SAM" id="Phobius"/>
    </source>
</evidence>
<proteinExistence type="predicted"/>
<dbReference type="EMBL" id="JACOFW010000014">
    <property type="protein sequence ID" value="MBC3808195.1"/>
    <property type="molecule type" value="Genomic_DNA"/>
</dbReference>
<feature type="transmembrane region" description="Helical" evidence="5">
    <location>
        <begin position="21"/>
        <end position="40"/>
    </location>
</feature>
<feature type="transmembrane region" description="Helical" evidence="5">
    <location>
        <begin position="97"/>
        <end position="123"/>
    </location>
</feature>
<comment type="caution">
    <text evidence="7">The sequence shown here is derived from an EMBL/GenBank/DDBJ whole genome shotgun (WGS) entry which is preliminary data.</text>
</comment>
<feature type="transmembrane region" description="Helical" evidence="5">
    <location>
        <begin position="52"/>
        <end position="76"/>
    </location>
</feature>
<dbReference type="RefSeq" id="WP_186923274.1">
    <property type="nucleotide sequence ID" value="NZ_JACOFW010000014.1"/>
</dbReference>
<name>A0ABR6X6J7_9BURK</name>
<evidence type="ECO:0000256" key="3">
    <source>
        <dbReference type="ARBA" id="ARBA00022989"/>
    </source>
</evidence>
<evidence type="ECO:0000256" key="4">
    <source>
        <dbReference type="ARBA" id="ARBA00023136"/>
    </source>
</evidence>
<gene>
    <name evidence="7" type="ORF">H8K52_12655</name>
</gene>
<protein>
    <submittedName>
        <fullName evidence="7">ABC transporter permease</fullName>
    </submittedName>
</protein>
<feature type="transmembrane region" description="Helical" evidence="5">
    <location>
        <begin position="159"/>
        <end position="181"/>
    </location>
</feature>
<evidence type="ECO:0000256" key="1">
    <source>
        <dbReference type="ARBA" id="ARBA00004141"/>
    </source>
</evidence>
<comment type="subcellular location">
    <subcellularLocation>
        <location evidence="1">Membrane</location>
        <topology evidence="1">Multi-pass membrane protein</topology>
    </subcellularLocation>
</comment>
<dbReference type="Pfam" id="PF12698">
    <property type="entry name" value="ABC2_membrane_3"/>
    <property type="match status" value="1"/>
</dbReference>
<evidence type="ECO:0000259" key="6">
    <source>
        <dbReference type="Pfam" id="PF12698"/>
    </source>
</evidence>
<accession>A0ABR6X6J7</accession>
<evidence type="ECO:0000313" key="8">
    <source>
        <dbReference type="Proteomes" id="UP000648257"/>
    </source>
</evidence>
<feature type="transmembrane region" description="Helical" evidence="5">
    <location>
        <begin position="231"/>
        <end position="251"/>
    </location>
</feature>
<evidence type="ECO:0000256" key="2">
    <source>
        <dbReference type="ARBA" id="ARBA00022692"/>
    </source>
</evidence>
<feature type="domain" description="ABC-2 type transporter transmembrane" evidence="6">
    <location>
        <begin position="40"/>
        <end position="171"/>
    </location>
</feature>
<keyword evidence="8" id="KW-1185">Reference proteome</keyword>
<dbReference type="Proteomes" id="UP000648257">
    <property type="component" value="Unassembled WGS sequence"/>
</dbReference>
<keyword evidence="3 5" id="KW-1133">Transmembrane helix</keyword>
<evidence type="ECO:0000313" key="7">
    <source>
        <dbReference type="EMBL" id="MBC3808195.1"/>
    </source>
</evidence>
<sequence length="255" mass="28055">MLKQIVSIALYTLLEALRNRLSWLVLVVALLGIGLSGFLNELALTESQQTQVALLAAFYRFAAAFLLATFVVTSMVREFNDKGLELLLSLSLPRAAYLLGKLAGFACLAVLPAILFGLLTLFFSSTEQSALWTISLICELWIVAAFSMLCVLSFNQIMAALSATMGFYLLARSINALQFIATEAQLDSSTSQQFMAMVMKGISAVIPHLDTFTKTEWLVYQTGHFSDLQNILLQSLICISLLLGAALFDLYRKNI</sequence>